<dbReference type="InterPro" id="IPR001623">
    <property type="entry name" value="DnaJ_domain"/>
</dbReference>
<dbReference type="Pfam" id="PF00226">
    <property type="entry name" value="DnaJ"/>
    <property type="match status" value="1"/>
</dbReference>
<evidence type="ECO:0000313" key="3">
    <source>
        <dbReference type="EMBL" id="AAV31670.1"/>
    </source>
</evidence>
<proteinExistence type="predicted"/>
<dbReference type="SMART" id="SM00271">
    <property type="entry name" value="DnaJ"/>
    <property type="match status" value="1"/>
</dbReference>
<sequence length="195" mass="22641">MDHSVRRASVPDFNIDERQNDEKPRRCAAKGCNGEGLYPAPKSRDALRDYIWFCLDHVRAYNKSWNYYDGLQGAALEAEIRRATTWERPSWKFATGQPSEDYFEDPLGLFDFGQRNETKSDRKLTTEERKAWKTLNLAPVDDFDIVKKRYKQLVKENHPDKNGGDAYAEERLKDINLAYSLIRKSLANGEYPVAK</sequence>
<feature type="compositionally biased region" description="Basic and acidic residues" evidence="1">
    <location>
        <begin position="15"/>
        <end position="25"/>
    </location>
</feature>
<dbReference type="PROSITE" id="PS50076">
    <property type="entry name" value="DNAJ_2"/>
    <property type="match status" value="1"/>
</dbReference>
<reference evidence="3" key="1">
    <citation type="submission" date="2004-09" db="EMBL/GenBank/DDBJ databases">
        <title>SAR116.</title>
        <authorList>
            <person name="Sabehi G."/>
            <person name="Beja O."/>
        </authorList>
    </citation>
    <scope>NUCLEOTIDE SEQUENCE</scope>
</reference>
<organism evidence="3">
    <name type="scientific">uncultured alpha proteobacterium EBAC2C11</name>
    <dbReference type="NCBI Taxonomy" id="295349"/>
    <lineage>
        <taxon>Bacteria</taxon>
        <taxon>Pseudomonadati</taxon>
        <taxon>Pseudomonadota</taxon>
        <taxon>Alphaproteobacteria</taxon>
        <taxon>Candidatus Puniceispirillales</taxon>
        <taxon>environmental samples</taxon>
    </lineage>
</organism>
<name>Q5UF17_9PROT</name>
<dbReference type="AlphaFoldDB" id="Q5UF17"/>
<dbReference type="CDD" id="cd06257">
    <property type="entry name" value="DnaJ"/>
    <property type="match status" value="1"/>
</dbReference>
<dbReference type="EMBL" id="AY744399">
    <property type="protein sequence ID" value="AAV31670.1"/>
    <property type="molecule type" value="Genomic_DNA"/>
</dbReference>
<accession>Q5UF17</accession>
<evidence type="ECO:0000256" key="1">
    <source>
        <dbReference type="SAM" id="MobiDB-lite"/>
    </source>
</evidence>
<dbReference type="InterPro" id="IPR036869">
    <property type="entry name" value="J_dom_sf"/>
</dbReference>
<feature type="region of interest" description="Disordered" evidence="1">
    <location>
        <begin position="1"/>
        <end position="27"/>
    </location>
</feature>
<feature type="domain" description="J" evidence="2">
    <location>
        <begin position="130"/>
        <end position="195"/>
    </location>
</feature>
<protein>
    <submittedName>
        <fullName evidence="3">Predicted DnaJ-class molecular chaperone</fullName>
    </submittedName>
</protein>
<dbReference type="SUPFAM" id="SSF46565">
    <property type="entry name" value="Chaperone J-domain"/>
    <property type="match status" value="1"/>
</dbReference>
<dbReference type="Gene3D" id="1.10.287.110">
    <property type="entry name" value="DnaJ domain"/>
    <property type="match status" value="1"/>
</dbReference>
<gene>
    <name evidence="3" type="ORF">Red2C11_20</name>
</gene>
<evidence type="ECO:0000259" key="2">
    <source>
        <dbReference type="PROSITE" id="PS50076"/>
    </source>
</evidence>
<dbReference type="PRINTS" id="PR00625">
    <property type="entry name" value="JDOMAIN"/>
</dbReference>